<dbReference type="SUPFAM" id="SSF53254">
    <property type="entry name" value="Phosphoglycerate mutase-like"/>
    <property type="match status" value="1"/>
</dbReference>
<reference evidence="2 3" key="1">
    <citation type="submission" date="2020-07" db="EMBL/GenBank/DDBJ databases">
        <title>Sequencing the genomes of 1000 actinobacteria strains.</title>
        <authorList>
            <person name="Klenk H.-P."/>
        </authorList>
    </citation>
    <scope>NUCLEOTIDE SEQUENCE [LARGE SCALE GENOMIC DNA]</scope>
    <source>
        <strain evidence="2 3">DSM 24723</strain>
    </source>
</reference>
<feature type="region of interest" description="Disordered" evidence="1">
    <location>
        <begin position="16"/>
        <end position="40"/>
    </location>
</feature>
<dbReference type="PANTHER" id="PTHR47623:SF1">
    <property type="entry name" value="OS09G0287300 PROTEIN"/>
    <property type="match status" value="1"/>
</dbReference>
<dbReference type="EC" id="3.1.3.-" evidence="2"/>
<dbReference type="Proteomes" id="UP000592181">
    <property type="component" value="Unassembled WGS sequence"/>
</dbReference>
<sequence length="175" mass="18398">MTTSSEDRILVLVRHASALGSGPSGDDHSRPLSEQGRADAQELGRWLREHGYGCDEVLCSPAQRTRETMEEVGAAGCPEAEVQIEHRLYNGDSDDVLAVAREATPDASVVLVVGHAPGVPAAVSMLADGEGDDEAHDALTRGFAAGTAAVLSYRGHWSDLAYGSAVLEQVRHPAG</sequence>
<protein>
    <submittedName>
        <fullName evidence="2">Phosphohistidine phosphatase</fullName>
        <ecNumber evidence="2">3.1.3.-</ecNumber>
    </submittedName>
</protein>
<organism evidence="2 3">
    <name type="scientific">Janibacter alkaliphilus</name>
    <dbReference type="NCBI Taxonomy" id="1069963"/>
    <lineage>
        <taxon>Bacteria</taxon>
        <taxon>Bacillati</taxon>
        <taxon>Actinomycetota</taxon>
        <taxon>Actinomycetes</taxon>
        <taxon>Micrococcales</taxon>
        <taxon>Intrasporangiaceae</taxon>
        <taxon>Janibacter</taxon>
    </lineage>
</organism>
<dbReference type="PANTHER" id="PTHR47623">
    <property type="entry name" value="OS09G0287300 PROTEIN"/>
    <property type="match status" value="1"/>
</dbReference>
<evidence type="ECO:0000313" key="2">
    <source>
        <dbReference type="EMBL" id="NYG35583.1"/>
    </source>
</evidence>
<dbReference type="CDD" id="cd07067">
    <property type="entry name" value="HP_PGM_like"/>
    <property type="match status" value="1"/>
</dbReference>
<dbReference type="Gene3D" id="3.40.50.1240">
    <property type="entry name" value="Phosphoglycerate mutase-like"/>
    <property type="match status" value="1"/>
</dbReference>
<evidence type="ECO:0000256" key="1">
    <source>
        <dbReference type="SAM" id="MobiDB-lite"/>
    </source>
</evidence>
<accession>A0A852X488</accession>
<dbReference type="EMBL" id="JACBZX010000001">
    <property type="protein sequence ID" value="NYG35583.1"/>
    <property type="molecule type" value="Genomic_DNA"/>
</dbReference>
<comment type="caution">
    <text evidence="2">The sequence shown here is derived from an EMBL/GenBank/DDBJ whole genome shotgun (WGS) entry which is preliminary data.</text>
</comment>
<name>A0A852X488_9MICO</name>
<dbReference type="InterPro" id="IPR013078">
    <property type="entry name" value="His_Pase_superF_clade-1"/>
</dbReference>
<keyword evidence="3" id="KW-1185">Reference proteome</keyword>
<dbReference type="AlphaFoldDB" id="A0A852X488"/>
<dbReference type="SMART" id="SM00855">
    <property type="entry name" value="PGAM"/>
    <property type="match status" value="1"/>
</dbReference>
<dbReference type="InterPro" id="IPR029033">
    <property type="entry name" value="His_PPase_superfam"/>
</dbReference>
<proteinExistence type="predicted"/>
<feature type="compositionally biased region" description="Basic and acidic residues" evidence="1">
    <location>
        <begin position="25"/>
        <end position="40"/>
    </location>
</feature>
<gene>
    <name evidence="2" type="ORF">BJY28_000052</name>
</gene>
<dbReference type="GO" id="GO:0016787">
    <property type="term" value="F:hydrolase activity"/>
    <property type="evidence" value="ECO:0007669"/>
    <property type="project" value="UniProtKB-KW"/>
</dbReference>
<dbReference type="Pfam" id="PF00300">
    <property type="entry name" value="His_Phos_1"/>
    <property type="match status" value="1"/>
</dbReference>
<keyword evidence="2" id="KW-0378">Hydrolase</keyword>
<dbReference type="RefSeq" id="WP_179461235.1">
    <property type="nucleotide sequence ID" value="NZ_JACBZX010000001.1"/>
</dbReference>
<evidence type="ECO:0000313" key="3">
    <source>
        <dbReference type="Proteomes" id="UP000592181"/>
    </source>
</evidence>